<evidence type="ECO:0000313" key="3">
    <source>
        <dbReference type="Proteomes" id="UP001295423"/>
    </source>
</evidence>
<evidence type="ECO:0000313" key="2">
    <source>
        <dbReference type="EMBL" id="CAJ1969754.1"/>
    </source>
</evidence>
<comment type="caution">
    <text evidence="2">The sequence shown here is derived from an EMBL/GenBank/DDBJ whole genome shotgun (WGS) entry which is preliminary data.</text>
</comment>
<accession>A0AAD2GDN0</accession>
<name>A0AAD2GDN0_9STRA</name>
<reference evidence="2" key="1">
    <citation type="submission" date="2023-08" db="EMBL/GenBank/DDBJ databases">
        <authorList>
            <person name="Audoor S."/>
            <person name="Bilcke G."/>
        </authorList>
    </citation>
    <scope>NUCLEOTIDE SEQUENCE</scope>
</reference>
<gene>
    <name evidence="2" type="ORF">CYCCA115_LOCUS23870</name>
</gene>
<keyword evidence="3" id="KW-1185">Reference proteome</keyword>
<evidence type="ECO:0000256" key="1">
    <source>
        <dbReference type="SAM" id="MobiDB-lite"/>
    </source>
</evidence>
<organism evidence="2 3">
    <name type="scientific">Cylindrotheca closterium</name>
    <dbReference type="NCBI Taxonomy" id="2856"/>
    <lineage>
        <taxon>Eukaryota</taxon>
        <taxon>Sar</taxon>
        <taxon>Stramenopiles</taxon>
        <taxon>Ochrophyta</taxon>
        <taxon>Bacillariophyta</taxon>
        <taxon>Bacillariophyceae</taxon>
        <taxon>Bacillariophycidae</taxon>
        <taxon>Bacillariales</taxon>
        <taxon>Bacillariaceae</taxon>
        <taxon>Cylindrotheca</taxon>
    </lineage>
</organism>
<feature type="region of interest" description="Disordered" evidence="1">
    <location>
        <begin position="1"/>
        <end position="42"/>
    </location>
</feature>
<feature type="compositionally biased region" description="Low complexity" evidence="1">
    <location>
        <begin position="207"/>
        <end position="220"/>
    </location>
</feature>
<proteinExistence type="predicted"/>
<dbReference type="EMBL" id="CAKOGP040002425">
    <property type="protein sequence ID" value="CAJ1969754.1"/>
    <property type="molecule type" value="Genomic_DNA"/>
</dbReference>
<feature type="region of interest" description="Disordered" evidence="1">
    <location>
        <begin position="205"/>
        <end position="224"/>
    </location>
</feature>
<protein>
    <submittedName>
        <fullName evidence="2">Uncharacterized protein</fullName>
    </submittedName>
</protein>
<dbReference type="Proteomes" id="UP001295423">
    <property type="component" value="Unassembled WGS sequence"/>
</dbReference>
<dbReference type="AlphaFoldDB" id="A0AAD2GDN0"/>
<sequence>MPSTQSQNRNRRRRGADHKVIQFATPPEDETWMDDKDVKTPEGTSRRNLIINAVGVGLLGASGWASASLYKTNVYTPDGFQRIYPTQFIAALGDPKAKEGKGAQDWGIWRVDPGPRGVWLKQYESQLAQQNNVAPAGWTFDPNNWWVEEHGLIMEAPEFPLSPGRYLVTGGRTTTTGLTIDAQGGWKLDEGALYDVTHLPCRSAKYTPDSSSSTPGSPLTANPSNFPVAPGAAMPPVQGCKKQDYAVLFVVGKVIGKGENRA</sequence>